<dbReference type="Proteomes" id="UP000068243">
    <property type="component" value="Unassembled WGS sequence"/>
</dbReference>
<feature type="signal peptide" evidence="2">
    <location>
        <begin position="1"/>
        <end position="19"/>
    </location>
</feature>
<evidence type="ECO:0000259" key="4">
    <source>
        <dbReference type="Pfam" id="PF21953"/>
    </source>
</evidence>
<evidence type="ECO:0000313" key="6">
    <source>
        <dbReference type="Proteomes" id="UP000068243"/>
    </source>
</evidence>
<dbReference type="VEuPathDB" id="FungiDB:ASPNIDRAFT2_185829"/>
<feature type="region of interest" description="Disordered" evidence="1">
    <location>
        <begin position="539"/>
        <end position="562"/>
    </location>
</feature>
<evidence type="ECO:0000259" key="3">
    <source>
        <dbReference type="Pfam" id="PF00149"/>
    </source>
</evidence>
<dbReference type="SUPFAM" id="SSF56300">
    <property type="entry name" value="Metallo-dependent phosphatases"/>
    <property type="match status" value="1"/>
</dbReference>
<dbReference type="SUPFAM" id="SSF55816">
    <property type="entry name" value="5'-nucleotidase (syn. UDP-sugar hydrolase), C-terminal domain"/>
    <property type="match status" value="1"/>
</dbReference>
<dbReference type="InterPro" id="IPR004843">
    <property type="entry name" value="Calcineurin-like_PHP"/>
</dbReference>
<dbReference type="OMA" id="QTIGNHE"/>
<evidence type="ECO:0000256" key="1">
    <source>
        <dbReference type="SAM" id="MobiDB-lite"/>
    </source>
</evidence>
<accession>A0A100IQ00</accession>
<dbReference type="Gene3D" id="3.90.780.10">
    <property type="entry name" value="5'-Nucleotidase, C-terminal domain"/>
    <property type="match status" value="1"/>
</dbReference>
<feature type="chain" id="PRO_5007087626" evidence="2">
    <location>
        <begin position="20"/>
        <end position="662"/>
    </location>
</feature>
<feature type="compositionally biased region" description="Polar residues" evidence="1">
    <location>
        <begin position="339"/>
        <end position="353"/>
    </location>
</feature>
<dbReference type="VEuPathDB" id="FungiDB:M747DRAFT_356958"/>
<reference evidence="6" key="1">
    <citation type="journal article" date="2016" name="Genome Announc.">
        <title>Draft genome sequence of Aspergillus niger strain An76.</title>
        <authorList>
            <person name="Gong W."/>
            <person name="Cheng Z."/>
            <person name="Zhang H."/>
            <person name="Liu L."/>
            <person name="Gao P."/>
            <person name="Wang L."/>
        </authorList>
    </citation>
    <scope>NUCLEOTIDE SEQUENCE [LARGE SCALE GENOMIC DNA]</scope>
    <source>
        <strain evidence="6">An76</strain>
    </source>
</reference>
<dbReference type="VEuPathDB" id="FungiDB:ATCC64974_37020"/>
<dbReference type="OrthoDB" id="7722975at2759"/>
<gene>
    <name evidence="5" type="ORF">ABL_07582</name>
</gene>
<dbReference type="GO" id="GO:0016787">
    <property type="term" value="F:hydrolase activity"/>
    <property type="evidence" value="ECO:0007669"/>
    <property type="project" value="InterPro"/>
</dbReference>
<dbReference type="VEuPathDB" id="FungiDB:An12g05310"/>
<dbReference type="GO" id="GO:0005829">
    <property type="term" value="C:cytosol"/>
    <property type="evidence" value="ECO:0007669"/>
    <property type="project" value="TreeGrafter"/>
</dbReference>
<dbReference type="Gene3D" id="3.60.21.10">
    <property type="match status" value="1"/>
</dbReference>
<dbReference type="InterPro" id="IPR029052">
    <property type="entry name" value="Metallo-depent_PP-like"/>
</dbReference>
<sequence>MAFSALAWTAALALPVVFAQDRESDRSKSPKIAPRMQPDSHNTTHWPTRPLPWGEINFIHTTDTHGWLEGHENEVNYGADWGDFISFVTHMRDKADQQNVDLLVVDTGDIVTGNGLSDVSTPEGQISNPIFRYLDYDLLTIGNNDLYDPEVTERIQVDIADYYTERYLTSNVLVEENGKNTSIGEKYRYITTKHGLRIMAFGFTLQDFKAPKTVHVQGYEEITEEDWFKEALNQPADLYLLIGHADIGQSCKIETKYQGDQNPLICMKNWFRENKPEIPLQILGGHSHVRNFTCYDSGSSGLESGRYSDTVGWLALSDVAPSDTWNGSKTMTDVPMPTRTCTPHNPTSSSSMEKTVRLDRRYLDFNRQTFAYHALGVTGPDVPASFDTPTGQYVTNDIEGTRSQYNLTTELGCAPQSYYIASSPYNCPDNIYTLVRSALNATVHGNNSDSARLIIFNTYGIRYDLYQGPFTVGDAFTVSSYADVFYYIADVPYDDITKQLQKKLNEYKGTDPDYEEPKKDCGSKGVRFSTSRYAGASQQSVLTSHASDPHDHNPGHVTKDDFGDCSASSEDCGDDTLHIPRLENEPHPYYMQVKGNIDENETRTVDVVFTSDIQKKIIEFLGLTDKDPVVKPYMDETFTTRDFLQVYAKTVWSDKPTCEIGP</sequence>
<feature type="region of interest" description="Disordered" evidence="1">
    <location>
        <begin position="326"/>
        <end position="353"/>
    </location>
</feature>
<organism evidence="5 6">
    <name type="scientific">Aspergillus niger</name>
    <dbReference type="NCBI Taxonomy" id="5061"/>
    <lineage>
        <taxon>Eukaryota</taxon>
        <taxon>Fungi</taxon>
        <taxon>Dikarya</taxon>
        <taxon>Ascomycota</taxon>
        <taxon>Pezizomycotina</taxon>
        <taxon>Eurotiomycetes</taxon>
        <taxon>Eurotiomycetidae</taxon>
        <taxon>Eurotiales</taxon>
        <taxon>Aspergillaceae</taxon>
        <taxon>Aspergillus</taxon>
        <taxon>Aspergillus subgen. Circumdati</taxon>
    </lineage>
</organism>
<dbReference type="InterPro" id="IPR006179">
    <property type="entry name" value="5_nucleotidase/apyrase"/>
</dbReference>
<name>A0A100IQ00_ASPNG</name>
<evidence type="ECO:0000313" key="5">
    <source>
        <dbReference type="EMBL" id="GAQ44921.1"/>
    </source>
</evidence>
<protein>
    <submittedName>
        <fullName evidence="5">Ser/Thr protein phosphatase family protein</fullName>
    </submittedName>
</protein>
<dbReference type="EMBL" id="BCMY01000014">
    <property type="protein sequence ID" value="GAQ44921.1"/>
    <property type="molecule type" value="Genomic_DNA"/>
</dbReference>
<dbReference type="InterPro" id="IPR014485">
    <property type="entry name" value="Pesterase_C1039"/>
</dbReference>
<dbReference type="AlphaFoldDB" id="A0A100IQ00"/>
<dbReference type="Pfam" id="PF21953">
    <property type="entry name" value="NadN_nucleosid_C"/>
    <property type="match status" value="1"/>
</dbReference>
<keyword evidence="2" id="KW-0732">Signal</keyword>
<dbReference type="PANTHER" id="PTHR11575:SF22">
    <property type="entry name" value="ADL392WP"/>
    <property type="match status" value="1"/>
</dbReference>
<dbReference type="Pfam" id="PF00149">
    <property type="entry name" value="Metallophos"/>
    <property type="match status" value="1"/>
</dbReference>
<feature type="region of interest" description="Disordered" evidence="1">
    <location>
        <begin position="23"/>
        <end position="48"/>
    </location>
</feature>
<dbReference type="GO" id="GO:0009166">
    <property type="term" value="P:nucleotide catabolic process"/>
    <property type="evidence" value="ECO:0007669"/>
    <property type="project" value="InterPro"/>
</dbReference>
<dbReference type="InterPro" id="IPR036907">
    <property type="entry name" value="5'-Nucleotdase_C_sf"/>
</dbReference>
<comment type="caution">
    <text evidence="5">The sequence shown here is derived from an EMBL/GenBank/DDBJ whole genome shotgun (WGS) entry which is preliminary data.</text>
</comment>
<feature type="domain" description="Putative 5'-nucleotidase C-terminal" evidence="4">
    <location>
        <begin position="417"/>
        <end position="618"/>
    </location>
</feature>
<feature type="domain" description="Calcineurin-like phosphoesterase" evidence="3">
    <location>
        <begin position="57"/>
        <end position="289"/>
    </location>
</feature>
<dbReference type="PANTHER" id="PTHR11575">
    <property type="entry name" value="5'-NUCLEOTIDASE-RELATED"/>
    <property type="match status" value="1"/>
</dbReference>
<evidence type="ECO:0000256" key="2">
    <source>
        <dbReference type="SAM" id="SignalP"/>
    </source>
</evidence>
<proteinExistence type="predicted"/>
<dbReference type="PIRSF" id="PIRSF017316">
    <property type="entry name" value="Pesterase_C1039"/>
    <property type="match status" value="1"/>
</dbReference>
<feature type="compositionally biased region" description="Basic and acidic residues" evidence="1">
    <location>
        <begin position="547"/>
        <end position="562"/>
    </location>
</feature>
<dbReference type="InterPro" id="IPR053828">
    <property type="entry name" value="Nucleosidase_C"/>
</dbReference>